<dbReference type="GO" id="GO:0016787">
    <property type="term" value="F:hydrolase activity"/>
    <property type="evidence" value="ECO:0007669"/>
    <property type="project" value="UniProtKB-KW"/>
</dbReference>
<evidence type="ECO:0000256" key="2">
    <source>
        <dbReference type="ARBA" id="ARBA00022801"/>
    </source>
</evidence>
<keyword evidence="1" id="KW-0145">Chemotaxis</keyword>
<evidence type="ECO:0000313" key="4">
    <source>
        <dbReference type="EMBL" id="PRY74661.1"/>
    </source>
</evidence>
<evidence type="ECO:0000256" key="1">
    <source>
        <dbReference type="ARBA" id="ARBA00022500"/>
    </source>
</evidence>
<accession>A0A2T0VU86</accession>
<dbReference type="InterPro" id="IPR050992">
    <property type="entry name" value="CheZ_family_phosphatases"/>
</dbReference>
<dbReference type="Pfam" id="PF04509">
    <property type="entry name" value="CheC"/>
    <property type="match status" value="1"/>
</dbReference>
<dbReference type="GO" id="GO:0006935">
    <property type="term" value="P:chemotaxis"/>
    <property type="evidence" value="ECO:0007669"/>
    <property type="project" value="UniProtKB-KW"/>
</dbReference>
<dbReference type="Proteomes" id="UP000238205">
    <property type="component" value="Unassembled WGS sequence"/>
</dbReference>
<comment type="caution">
    <text evidence="4">The sequence shown here is derived from an EMBL/GenBank/DDBJ whole genome shotgun (WGS) entry which is preliminary data.</text>
</comment>
<keyword evidence="2" id="KW-0378">Hydrolase</keyword>
<dbReference type="PANTHER" id="PTHR43693">
    <property type="entry name" value="PROTEIN PHOSPHATASE CHEZ"/>
    <property type="match status" value="1"/>
</dbReference>
<name>A0A2T0VU86_9LACT</name>
<dbReference type="OrthoDB" id="9812187at2"/>
<dbReference type="RefSeq" id="WP_106196236.1">
    <property type="nucleotide sequence ID" value="NZ_PVTO01000040.1"/>
</dbReference>
<proteinExistence type="predicted"/>
<protein>
    <submittedName>
        <fullName evidence="4">Chemotaxis protein CheC</fullName>
    </submittedName>
</protein>
<sequence>MSKDHSLLRYDALQEVVNIGGGHAATSLAKLIGRPVEMDVPFVELLSYEEVYQNIQADDTIVKVVLSELMGKKYGVFLFVIDPDDADKVAHMLLPDQTEMSEELIDSSLKELSNIIFQSFLQAVVQLIDKPLIASLPVMTTDLFGSILSSVYMEQEQYSDELFIIKNNFYSLGHKIEGSLYFVPKPQALELLLIQLGI</sequence>
<dbReference type="PANTHER" id="PTHR43693:SF1">
    <property type="entry name" value="PROTEIN PHOSPHATASE CHEZ"/>
    <property type="match status" value="1"/>
</dbReference>
<gene>
    <name evidence="4" type="ORF">CLV38_1408</name>
</gene>
<dbReference type="AlphaFoldDB" id="A0A2T0VU86"/>
<dbReference type="SUPFAM" id="SSF103039">
    <property type="entry name" value="CheC-like"/>
    <property type="match status" value="1"/>
</dbReference>
<evidence type="ECO:0000313" key="5">
    <source>
        <dbReference type="Proteomes" id="UP000238205"/>
    </source>
</evidence>
<evidence type="ECO:0000259" key="3">
    <source>
        <dbReference type="Pfam" id="PF04509"/>
    </source>
</evidence>
<dbReference type="CDD" id="cd17909">
    <property type="entry name" value="CheC_ClassI"/>
    <property type="match status" value="1"/>
</dbReference>
<dbReference type="InterPro" id="IPR007597">
    <property type="entry name" value="CheC"/>
</dbReference>
<keyword evidence="5" id="KW-1185">Reference proteome</keyword>
<feature type="domain" description="CheC-like protein" evidence="3">
    <location>
        <begin position="11"/>
        <end position="44"/>
    </location>
</feature>
<reference evidence="4 5" key="1">
    <citation type="submission" date="2018-03" db="EMBL/GenBank/DDBJ databases">
        <title>Genomic Encyclopedia of Archaeal and Bacterial Type Strains, Phase II (KMG-II): from individual species to whole genera.</title>
        <authorList>
            <person name="Goeker M."/>
        </authorList>
    </citation>
    <scope>NUCLEOTIDE SEQUENCE [LARGE SCALE GENOMIC DNA]</scope>
    <source>
        <strain evidence="4 5">DSM 13175</strain>
    </source>
</reference>
<organism evidence="4 5">
    <name type="scientific">Alkalibacterium olivapovliticus</name>
    <dbReference type="NCBI Taxonomy" id="99907"/>
    <lineage>
        <taxon>Bacteria</taxon>
        <taxon>Bacillati</taxon>
        <taxon>Bacillota</taxon>
        <taxon>Bacilli</taxon>
        <taxon>Lactobacillales</taxon>
        <taxon>Carnobacteriaceae</taxon>
        <taxon>Alkalibacterium</taxon>
    </lineage>
</organism>
<dbReference type="InterPro" id="IPR028976">
    <property type="entry name" value="CheC-like_sf"/>
</dbReference>
<dbReference type="EMBL" id="PVTO01000040">
    <property type="protein sequence ID" value="PRY74661.1"/>
    <property type="molecule type" value="Genomic_DNA"/>
</dbReference>
<dbReference type="Gene3D" id="3.40.1550.10">
    <property type="entry name" value="CheC-like"/>
    <property type="match status" value="1"/>
</dbReference>